<keyword evidence="2" id="KW-0805">Transcription regulation</keyword>
<organism evidence="7 8">
    <name type="scientific">Rubroshorea leprosula</name>
    <dbReference type="NCBI Taxonomy" id="152421"/>
    <lineage>
        <taxon>Eukaryota</taxon>
        <taxon>Viridiplantae</taxon>
        <taxon>Streptophyta</taxon>
        <taxon>Embryophyta</taxon>
        <taxon>Tracheophyta</taxon>
        <taxon>Spermatophyta</taxon>
        <taxon>Magnoliopsida</taxon>
        <taxon>eudicotyledons</taxon>
        <taxon>Gunneridae</taxon>
        <taxon>Pentapetalae</taxon>
        <taxon>rosids</taxon>
        <taxon>malvids</taxon>
        <taxon>Malvales</taxon>
        <taxon>Dipterocarpaceae</taxon>
        <taxon>Rubroshorea</taxon>
    </lineage>
</organism>
<dbReference type="GO" id="GO:0005634">
    <property type="term" value="C:nucleus"/>
    <property type="evidence" value="ECO:0007669"/>
    <property type="project" value="UniProtKB-SubCell"/>
</dbReference>
<evidence type="ECO:0000256" key="2">
    <source>
        <dbReference type="ARBA" id="ARBA00023015"/>
    </source>
</evidence>
<dbReference type="EMBL" id="BPVZ01000003">
    <property type="protein sequence ID" value="GKU89465.1"/>
    <property type="molecule type" value="Genomic_DNA"/>
</dbReference>
<dbReference type="Gene3D" id="3.40.1810.10">
    <property type="entry name" value="Transcription factor, MADS-box"/>
    <property type="match status" value="1"/>
</dbReference>
<protein>
    <recommendedName>
        <fullName evidence="6">MADS-box domain-containing protein</fullName>
    </recommendedName>
</protein>
<gene>
    <name evidence="7" type="ORF">SLEP1_g3598</name>
</gene>
<dbReference type="Proteomes" id="UP001054252">
    <property type="component" value="Unassembled WGS sequence"/>
</dbReference>
<dbReference type="SMART" id="SM00432">
    <property type="entry name" value="MADS"/>
    <property type="match status" value="1"/>
</dbReference>
<dbReference type="Pfam" id="PF00319">
    <property type="entry name" value="SRF-TF"/>
    <property type="match status" value="1"/>
</dbReference>
<dbReference type="PROSITE" id="PS50066">
    <property type="entry name" value="MADS_BOX_2"/>
    <property type="match status" value="1"/>
</dbReference>
<evidence type="ECO:0000313" key="7">
    <source>
        <dbReference type="EMBL" id="GKU89465.1"/>
    </source>
</evidence>
<feature type="domain" description="MADS-box" evidence="6">
    <location>
        <begin position="1"/>
        <end position="45"/>
    </location>
</feature>
<evidence type="ECO:0000256" key="1">
    <source>
        <dbReference type="ARBA" id="ARBA00004123"/>
    </source>
</evidence>
<comment type="caution">
    <text evidence="7">The sequence shown here is derived from an EMBL/GenBank/DDBJ whole genome shotgun (WGS) entry which is preliminary data.</text>
</comment>
<dbReference type="GO" id="GO:0046983">
    <property type="term" value="F:protein dimerization activity"/>
    <property type="evidence" value="ECO:0007669"/>
    <property type="project" value="InterPro"/>
</dbReference>
<dbReference type="PANTHER" id="PTHR48019">
    <property type="entry name" value="SERUM RESPONSE FACTOR HOMOLOG"/>
    <property type="match status" value="1"/>
</dbReference>
<keyword evidence="4" id="KW-0804">Transcription</keyword>
<name>A0AAV5HS08_9ROSI</name>
<dbReference type="InterPro" id="IPR050142">
    <property type="entry name" value="MADS-box/MEF2_TF"/>
</dbReference>
<evidence type="ECO:0000256" key="3">
    <source>
        <dbReference type="ARBA" id="ARBA00023125"/>
    </source>
</evidence>
<dbReference type="PRINTS" id="PR00404">
    <property type="entry name" value="MADSDOMAIN"/>
</dbReference>
<dbReference type="SUPFAM" id="SSF55455">
    <property type="entry name" value="SRF-like"/>
    <property type="match status" value="1"/>
</dbReference>
<proteinExistence type="predicted"/>
<evidence type="ECO:0000313" key="8">
    <source>
        <dbReference type="Proteomes" id="UP001054252"/>
    </source>
</evidence>
<dbReference type="GO" id="GO:0003677">
    <property type="term" value="F:DNA binding"/>
    <property type="evidence" value="ECO:0007669"/>
    <property type="project" value="UniProtKB-KW"/>
</dbReference>
<reference evidence="7 8" key="1">
    <citation type="journal article" date="2021" name="Commun. Biol.">
        <title>The genome of Shorea leprosula (Dipterocarpaceae) highlights the ecological relevance of drought in aseasonal tropical rainforests.</title>
        <authorList>
            <person name="Ng K.K.S."/>
            <person name="Kobayashi M.J."/>
            <person name="Fawcett J.A."/>
            <person name="Hatakeyama M."/>
            <person name="Paape T."/>
            <person name="Ng C.H."/>
            <person name="Ang C.C."/>
            <person name="Tnah L.H."/>
            <person name="Lee C.T."/>
            <person name="Nishiyama T."/>
            <person name="Sese J."/>
            <person name="O'Brien M.J."/>
            <person name="Copetti D."/>
            <person name="Mohd Noor M.I."/>
            <person name="Ong R.C."/>
            <person name="Putra M."/>
            <person name="Sireger I.Z."/>
            <person name="Indrioko S."/>
            <person name="Kosugi Y."/>
            <person name="Izuno A."/>
            <person name="Isagi Y."/>
            <person name="Lee S.L."/>
            <person name="Shimizu K.K."/>
        </authorList>
    </citation>
    <scope>NUCLEOTIDE SEQUENCE [LARGE SCALE GENOMIC DNA]</scope>
    <source>
        <strain evidence="7">214</strain>
    </source>
</reference>
<dbReference type="InterPro" id="IPR036879">
    <property type="entry name" value="TF_MADSbox_sf"/>
</dbReference>
<dbReference type="AlphaFoldDB" id="A0AAV5HS08"/>
<keyword evidence="5" id="KW-0539">Nucleus</keyword>
<evidence type="ECO:0000259" key="6">
    <source>
        <dbReference type="PROSITE" id="PS50066"/>
    </source>
</evidence>
<evidence type="ECO:0000256" key="5">
    <source>
        <dbReference type="ARBA" id="ARBA00023242"/>
    </source>
</evidence>
<dbReference type="InterPro" id="IPR002100">
    <property type="entry name" value="TF_MADSbox"/>
</dbReference>
<keyword evidence="8" id="KW-1185">Reference proteome</keyword>
<accession>A0AAV5HS08</accession>
<evidence type="ECO:0000256" key="4">
    <source>
        <dbReference type="ARBA" id="ARBA00023163"/>
    </source>
</evidence>
<sequence>MMKRKIVMKRIENAANRLLTFSKHRNGLLKQAFGLSVLCDVMLQLSSSHKKEDFMSSHALKYKTLLNDTLCIQRKFQLTSLKWNNTCRLDLHLSFHRLIFHAFFSEKRAVQNLLLWPQMYP</sequence>
<comment type="subcellular location">
    <subcellularLocation>
        <location evidence="1">Nucleus</location>
    </subcellularLocation>
</comment>
<keyword evidence="3" id="KW-0238">DNA-binding</keyword>